<reference evidence="1" key="1">
    <citation type="journal article" date="2020" name="Nature">
        <title>Giant virus diversity and host interactions through global metagenomics.</title>
        <authorList>
            <person name="Schulz F."/>
            <person name="Roux S."/>
            <person name="Paez-Espino D."/>
            <person name="Jungbluth S."/>
            <person name="Walsh D.A."/>
            <person name="Denef V.J."/>
            <person name="McMahon K.D."/>
            <person name="Konstantinidis K.T."/>
            <person name="Eloe-Fadrosh E.A."/>
            <person name="Kyrpides N.C."/>
            <person name="Woyke T."/>
        </authorList>
    </citation>
    <scope>NUCLEOTIDE SEQUENCE</scope>
    <source>
        <strain evidence="1">GVMAG-M-3300010158-55</strain>
    </source>
</reference>
<name>A0A6C0BAM6_9ZZZZ</name>
<dbReference type="AlphaFoldDB" id="A0A6C0BAM6"/>
<accession>A0A6C0BAM6</accession>
<sequence>MPKTRKTTKSRRNRHCDDPATMEWLRVWHQSMFEKLGWMVLANSKGYMKDKVDSYKQTLLRLEDKLKCKINSVHDIDKKTDLEIMHKNVQVLVAHVMKDFK</sequence>
<protein>
    <submittedName>
        <fullName evidence="1">Uncharacterized protein</fullName>
    </submittedName>
</protein>
<dbReference type="EMBL" id="MN739098">
    <property type="protein sequence ID" value="QHS88513.1"/>
    <property type="molecule type" value="Genomic_DNA"/>
</dbReference>
<proteinExistence type="predicted"/>
<organism evidence="1">
    <name type="scientific">viral metagenome</name>
    <dbReference type="NCBI Taxonomy" id="1070528"/>
    <lineage>
        <taxon>unclassified sequences</taxon>
        <taxon>metagenomes</taxon>
        <taxon>organismal metagenomes</taxon>
    </lineage>
</organism>
<evidence type="ECO:0000313" key="1">
    <source>
        <dbReference type="EMBL" id="QHS88513.1"/>
    </source>
</evidence>